<feature type="binding site" evidence="17">
    <location>
        <position position="172"/>
    </location>
    <ligand>
        <name>UDP-N-acetyl-alpha-D-glucosamine</name>
        <dbReference type="ChEBI" id="CHEBI:57705"/>
    </ligand>
</feature>
<feature type="binding site" evidence="17">
    <location>
        <position position="230"/>
    </location>
    <ligand>
        <name>Mg(2+)</name>
        <dbReference type="ChEBI" id="CHEBI:18420"/>
    </ligand>
</feature>
<keyword evidence="13 17" id="KW-0961">Cell wall biogenesis/degradation</keyword>
<feature type="binding site" evidence="17">
    <location>
        <position position="157"/>
    </location>
    <ligand>
        <name>UDP-N-acetyl-alpha-D-glucosamine</name>
        <dbReference type="ChEBI" id="CHEBI:57705"/>
    </ligand>
</feature>
<feature type="binding site" evidence="17">
    <location>
        <position position="442"/>
    </location>
    <ligand>
        <name>acetyl-CoA</name>
        <dbReference type="ChEBI" id="CHEBI:57288"/>
    </ligand>
</feature>
<keyword evidence="3 17" id="KW-0963">Cytoplasm</keyword>
<feature type="region of interest" description="Linker" evidence="17">
    <location>
        <begin position="233"/>
        <end position="253"/>
    </location>
</feature>
<dbReference type="NCBIfam" id="NF010934">
    <property type="entry name" value="PRK14354.1"/>
    <property type="match status" value="1"/>
</dbReference>
<keyword evidence="10 17" id="KW-0573">Peptidoglycan synthesis</keyword>
<feature type="domain" description="Nucleotidyl transferase" evidence="18">
    <location>
        <begin position="4"/>
        <end position="213"/>
    </location>
</feature>
<comment type="subunit">
    <text evidence="17">Homotrimer.</text>
</comment>
<dbReference type="EMBL" id="JACBNQ010000014">
    <property type="protein sequence ID" value="NYB74926.1"/>
    <property type="molecule type" value="Genomic_DNA"/>
</dbReference>
<dbReference type="GO" id="GO:0000287">
    <property type="term" value="F:magnesium ion binding"/>
    <property type="evidence" value="ECO:0007669"/>
    <property type="project" value="UniProtKB-UniRule"/>
</dbReference>
<dbReference type="GO" id="GO:0016020">
    <property type="term" value="C:membrane"/>
    <property type="evidence" value="ECO:0007669"/>
    <property type="project" value="GOC"/>
</dbReference>
<feature type="binding site" evidence="17">
    <location>
        <position position="353"/>
    </location>
    <ligand>
        <name>UDP-N-acetyl-alpha-D-glucosamine</name>
        <dbReference type="ChEBI" id="CHEBI:57705"/>
    </ligand>
</feature>
<keyword evidence="11 17" id="KW-0511">Multifunctional enzyme</keyword>
<dbReference type="Proteomes" id="UP000611629">
    <property type="component" value="Unassembled WGS sequence"/>
</dbReference>
<proteinExistence type="inferred from homology"/>
<evidence type="ECO:0000256" key="11">
    <source>
        <dbReference type="ARBA" id="ARBA00023268"/>
    </source>
</evidence>
<evidence type="ECO:0000256" key="8">
    <source>
        <dbReference type="ARBA" id="ARBA00022842"/>
    </source>
</evidence>
<dbReference type="GO" id="GO:0005737">
    <property type="term" value="C:cytoplasm"/>
    <property type="evidence" value="ECO:0007669"/>
    <property type="project" value="UniProtKB-SubCell"/>
</dbReference>
<dbReference type="GO" id="GO:0019134">
    <property type="term" value="F:glucosamine-1-phosphate N-acetyltransferase activity"/>
    <property type="evidence" value="ECO:0007669"/>
    <property type="project" value="UniProtKB-UniRule"/>
</dbReference>
<evidence type="ECO:0000256" key="14">
    <source>
        <dbReference type="ARBA" id="ARBA00048247"/>
    </source>
</evidence>
<comment type="caution">
    <text evidence="20">The sequence shown here is derived from an EMBL/GenBank/DDBJ whole genome shotgun (WGS) entry which is preliminary data.</text>
</comment>
<dbReference type="Gene3D" id="2.160.10.10">
    <property type="entry name" value="Hexapeptide repeat proteins"/>
    <property type="match status" value="1"/>
</dbReference>
<dbReference type="PANTHER" id="PTHR43584">
    <property type="entry name" value="NUCLEOTIDYL TRANSFERASE"/>
    <property type="match status" value="1"/>
</dbReference>
<feature type="binding site" evidence="17">
    <location>
        <position position="76"/>
    </location>
    <ligand>
        <name>UDP-N-acetyl-alpha-D-glucosamine</name>
        <dbReference type="ChEBI" id="CHEBI:57705"/>
    </ligand>
</feature>
<comment type="similarity">
    <text evidence="17">In the N-terminal section; belongs to the N-acetylglucosamine-1-phosphate uridyltransferase family.</text>
</comment>
<dbReference type="SUPFAM" id="SSF53448">
    <property type="entry name" value="Nucleotide-diphospho-sugar transferases"/>
    <property type="match status" value="1"/>
</dbReference>
<dbReference type="GO" id="GO:0000902">
    <property type="term" value="P:cell morphogenesis"/>
    <property type="evidence" value="ECO:0007669"/>
    <property type="project" value="UniProtKB-UniRule"/>
</dbReference>
<feature type="binding site" evidence="17">
    <location>
        <position position="230"/>
    </location>
    <ligand>
        <name>UDP-N-acetyl-alpha-D-glucosamine</name>
        <dbReference type="ChEBI" id="CHEBI:57705"/>
    </ligand>
</feature>
<comment type="subcellular location">
    <subcellularLocation>
        <location evidence="17">Cytoplasm</location>
    </subcellularLocation>
</comment>
<comment type="catalytic activity">
    <reaction evidence="14 17">
        <text>alpha-D-glucosamine 1-phosphate + acetyl-CoA = N-acetyl-alpha-D-glucosamine 1-phosphate + CoA + H(+)</text>
        <dbReference type="Rhea" id="RHEA:13725"/>
        <dbReference type="ChEBI" id="CHEBI:15378"/>
        <dbReference type="ChEBI" id="CHEBI:57287"/>
        <dbReference type="ChEBI" id="CHEBI:57288"/>
        <dbReference type="ChEBI" id="CHEBI:57776"/>
        <dbReference type="ChEBI" id="CHEBI:58516"/>
        <dbReference type="EC" id="2.3.1.157"/>
    </reaction>
</comment>
<feature type="binding site" evidence="17">
    <location>
        <position position="407"/>
    </location>
    <ligand>
        <name>acetyl-CoA</name>
        <dbReference type="ChEBI" id="CHEBI:57288"/>
    </ligand>
</feature>
<evidence type="ECO:0000256" key="15">
    <source>
        <dbReference type="ARBA" id="ARBA00048493"/>
    </source>
</evidence>
<feature type="binding site" evidence="17">
    <location>
        <position position="368"/>
    </location>
    <ligand>
        <name>UDP-N-acetyl-alpha-D-glucosamine</name>
        <dbReference type="ChEBI" id="CHEBI:57705"/>
    </ligand>
</feature>
<evidence type="ECO:0000256" key="17">
    <source>
        <dbReference type="HAMAP-Rule" id="MF_01631"/>
    </source>
</evidence>
<evidence type="ECO:0000256" key="16">
    <source>
        <dbReference type="ARBA" id="ARBA00049628"/>
    </source>
</evidence>
<feature type="binding site" evidence="17">
    <location>
        <position position="105"/>
    </location>
    <ligand>
        <name>Mg(2+)</name>
        <dbReference type="ChEBI" id="CHEBI:18420"/>
    </ligand>
</feature>
<comment type="pathway">
    <text evidence="17">Bacterial outer membrane biogenesis; LPS lipid A biosynthesis.</text>
</comment>
<dbReference type="InterPro" id="IPR050065">
    <property type="entry name" value="GlmU-like"/>
</dbReference>
<feature type="binding site" evidence="17">
    <location>
        <position position="142"/>
    </location>
    <ligand>
        <name>UDP-N-acetyl-alpha-D-glucosamine</name>
        <dbReference type="ChEBI" id="CHEBI:57705"/>
    </ligand>
</feature>
<evidence type="ECO:0000256" key="10">
    <source>
        <dbReference type="ARBA" id="ARBA00022984"/>
    </source>
</evidence>
<feature type="active site" description="Proton acceptor" evidence="17">
    <location>
        <position position="365"/>
    </location>
</feature>
<keyword evidence="21" id="KW-1185">Reference proteome</keyword>
<comment type="pathway">
    <text evidence="1 17">Nucleotide-sugar biosynthesis; UDP-N-acetyl-alpha-D-glucosamine biosynthesis; N-acetyl-alpha-D-glucosamine 1-phosphate from alpha-D-glucosamine 6-phosphate (route II): step 2/2.</text>
</comment>
<dbReference type="HAMAP" id="MF_01631">
    <property type="entry name" value="GlmU"/>
    <property type="match status" value="1"/>
</dbReference>
<feature type="binding site" evidence="17">
    <location>
        <position position="425"/>
    </location>
    <ligand>
        <name>acetyl-CoA</name>
        <dbReference type="ChEBI" id="CHEBI:57288"/>
    </ligand>
</feature>
<dbReference type="EC" id="2.3.1.157" evidence="17"/>
<evidence type="ECO:0000313" key="21">
    <source>
        <dbReference type="Proteomes" id="UP000611629"/>
    </source>
</evidence>
<evidence type="ECO:0000256" key="7">
    <source>
        <dbReference type="ARBA" id="ARBA00022737"/>
    </source>
</evidence>
<keyword evidence="5 17" id="KW-0548">Nucleotidyltransferase</keyword>
<accession>A0A974BL97</accession>
<keyword evidence="7 17" id="KW-0677">Repeat</keyword>
<dbReference type="CDD" id="cd02540">
    <property type="entry name" value="GT2_GlmU_N_bac"/>
    <property type="match status" value="1"/>
</dbReference>
<evidence type="ECO:0000256" key="2">
    <source>
        <dbReference type="ARBA" id="ARBA00005208"/>
    </source>
</evidence>
<name>A0A974BL97_SEDHY</name>
<feature type="binding site" evidence="17">
    <location>
        <position position="335"/>
    </location>
    <ligand>
        <name>UDP-N-acetyl-alpha-D-glucosamine</name>
        <dbReference type="ChEBI" id="CHEBI:57705"/>
    </ligand>
</feature>
<feature type="region of interest" description="N-acetyltransferase" evidence="17">
    <location>
        <begin position="254"/>
        <end position="456"/>
    </location>
</feature>
<reference evidence="20" key="1">
    <citation type="submission" date="2020-07" db="EMBL/GenBank/DDBJ databases">
        <title>Genomic analysis of a strain of Sedimentibacter Hydroxybenzoicus DSM7310.</title>
        <authorList>
            <person name="Ma S."/>
        </authorList>
    </citation>
    <scope>NUCLEOTIDE SEQUENCE</scope>
    <source>
        <strain evidence="20">DSM 7310</strain>
    </source>
</reference>
<dbReference type="InterPro" id="IPR005882">
    <property type="entry name" value="Bifunctional_GlmU"/>
</dbReference>
<comment type="cofactor">
    <cofactor evidence="17">
        <name>Mg(2+)</name>
        <dbReference type="ChEBI" id="CHEBI:18420"/>
    </cofactor>
    <text evidence="17">Binds 1 Mg(2+) ion per subunit.</text>
</comment>
<keyword evidence="6 17" id="KW-0479">Metal-binding</keyword>
<feature type="binding site" evidence="17">
    <location>
        <begin position="7"/>
        <end position="10"/>
    </location>
    <ligand>
        <name>UDP-N-acetyl-alpha-D-glucosamine</name>
        <dbReference type="ChEBI" id="CHEBI:57705"/>
    </ligand>
</feature>
<organism evidence="20 21">
    <name type="scientific">Sedimentibacter hydroxybenzoicus DSM 7310</name>
    <dbReference type="NCBI Taxonomy" id="1123245"/>
    <lineage>
        <taxon>Bacteria</taxon>
        <taxon>Bacillati</taxon>
        <taxon>Bacillota</taxon>
        <taxon>Tissierellia</taxon>
        <taxon>Sedimentibacter</taxon>
    </lineage>
</organism>
<dbReference type="Pfam" id="PF00483">
    <property type="entry name" value="NTP_transferase"/>
    <property type="match status" value="1"/>
</dbReference>
<dbReference type="GO" id="GO:0071555">
    <property type="term" value="P:cell wall organization"/>
    <property type="evidence" value="ECO:0007669"/>
    <property type="project" value="UniProtKB-KW"/>
</dbReference>
<dbReference type="RefSeq" id="WP_179238630.1">
    <property type="nucleotide sequence ID" value="NZ_JACBNQ010000014.1"/>
</dbReference>
<evidence type="ECO:0000256" key="13">
    <source>
        <dbReference type="ARBA" id="ARBA00023316"/>
    </source>
</evidence>
<evidence type="ECO:0000256" key="12">
    <source>
        <dbReference type="ARBA" id="ARBA00023315"/>
    </source>
</evidence>
<comment type="pathway">
    <text evidence="2 17">Nucleotide-sugar biosynthesis; UDP-N-acetyl-alpha-D-glucosamine biosynthesis; UDP-N-acetyl-alpha-D-glucosamine from N-acetyl-alpha-D-glucosamine 1-phosphate: step 1/1.</text>
</comment>
<keyword evidence="9 17" id="KW-0133">Cell shape</keyword>
<feature type="region of interest" description="Pyrophosphorylase" evidence="17">
    <location>
        <begin position="1"/>
        <end position="232"/>
    </location>
</feature>
<evidence type="ECO:0000256" key="5">
    <source>
        <dbReference type="ARBA" id="ARBA00022695"/>
    </source>
</evidence>
<feature type="binding site" evidence="17">
    <location>
        <begin position="388"/>
        <end position="389"/>
    </location>
    <ligand>
        <name>acetyl-CoA</name>
        <dbReference type="ChEBI" id="CHEBI:57288"/>
    </ligand>
</feature>
<comment type="similarity">
    <text evidence="17">In the C-terminal section; belongs to the transferase hexapeptide repeat family.</text>
</comment>
<sequence>MNMSIILAAGEGTRMKSDIPKTLHKVCGKEMIKYIIEAAKESGIEKNVVVLGHGKEKVGHNIKDMGVVTVEQPIGQGAPYGTGFAVMVAKEHIDDEDTVLILCADGPLIRKETLSSFINSHLENNYDASVMTSYFENPKGYGRIIRNEDSTIRDIVEEKDASEEIKKIIEINAGIYCFKGRMLKYALENIDTDNSQGEYYLTDTIKVLNNDNYKIGGWILGDETDIKAVNDRVQLAEVTKLMQQRINDKHMLSGVTIIDPENTYIDDSVIIGRDTIVYPGTYLQEGTVVGCCCTIGPNARIINSKVCNNVSIESSKVIESSIGDNTTVGPFAYLRPGTALGKNVKIGDFVEVKKSTIGDNSKSSHLSYIGDAEVGKDVNIGCGVVFVNYDGKKKHKTVVGDGAFIGSNSNLVAPVNVQQGGYVACGSTITEDVEEGDLAIARARQVNKKGLGKNRY</sequence>
<evidence type="ECO:0000256" key="9">
    <source>
        <dbReference type="ARBA" id="ARBA00022960"/>
    </source>
</evidence>
<feature type="domain" description="Mannose-1-phosphate guanyltransferase C-terminal" evidence="19">
    <location>
        <begin position="267"/>
        <end position="357"/>
    </location>
</feature>
<dbReference type="InterPro" id="IPR056729">
    <property type="entry name" value="GMPPB_C"/>
</dbReference>
<protein>
    <recommendedName>
        <fullName evidence="17">Bifunctional protein GlmU</fullName>
    </recommendedName>
    <domain>
        <recommendedName>
            <fullName evidence="17">UDP-N-acetylglucosamine pyrophosphorylase</fullName>
            <ecNumber evidence="17">2.7.7.23</ecNumber>
        </recommendedName>
        <alternativeName>
            <fullName evidence="17">N-acetylglucosamine-1-phosphate uridyltransferase</fullName>
        </alternativeName>
    </domain>
    <domain>
        <recommendedName>
            <fullName evidence="17">Glucosamine-1-phosphate N-acetyltransferase</fullName>
            <ecNumber evidence="17">2.3.1.157</ecNumber>
        </recommendedName>
    </domain>
</protein>
<comment type="catalytic activity">
    <reaction evidence="15 17">
        <text>N-acetyl-alpha-D-glucosamine 1-phosphate + UTP + H(+) = UDP-N-acetyl-alpha-D-glucosamine + diphosphate</text>
        <dbReference type="Rhea" id="RHEA:13509"/>
        <dbReference type="ChEBI" id="CHEBI:15378"/>
        <dbReference type="ChEBI" id="CHEBI:33019"/>
        <dbReference type="ChEBI" id="CHEBI:46398"/>
        <dbReference type="ChEBI" id="CHEBI:57705"/>
        <dbReference type="ChEBI" id="CHEBI:57776"/>
        <dbReference type="EC" id="2.7.7.23"/>
    </reaction>
</comment>
<dbReference type="InterPro" id="IPR038009">
    <property type="entry name" value="GlmU_C_LbH"/>
</dbReference>
<evidence type="ECO:0000313" key="20">
    <source>
        <dbReference type="EMBL" id="NYB74926.1"/>
    </source>
</evidence>
<feature type="binding site" evidence="17">
    <location>
        <position position="21"/>
    </location>
    <ligand>
        <name>UDP-N-acetyl-alpha-D-glucosamine</name>
        <dbReference type="ChEBI" id="CHEBI:57705"/>
    </ligand>
</feature>
<comment type="function">
    <text evidence="16 17">Catalyzes the last two sequential reactions in the de novo biosynthetic pathway for UDP-N-acetylglucosamine (UDP-GlcNAc). The C-terminal domain catalyzes the transfer of acetyl group from acetyl coenzyme A to glucosamine-1-phosphate (GlcN-1-P) to produce N-acetylglucosamine-1-phosphate (GlcNAc-1-P), which is converted into UDP-GlcNAc by the transfer of uridine 5-monophosphate (from uridine 5-triphosphate), a reaction catalyzed by the N-terminal domain.</text>
</comment>
<dbReference type="GO" id="GO:0009245">
    <property type="term" value="P:lipid A biosynthetic process"/>
    <property type="evidence" value="ECO:0007669"/>
    <property type="project" value="UniProtKB-UniRule"/>
</dbReference>
<dbReference type="CDD" id="cd03353">
    <property type="entry name" value="LbH_GlmU_C"/>
    <property type="match status" value="1"/>
</dbReference>
<dbReference type="NCBIfam" id="TIGR01173">
    <property type="entry name" value="glmU"/>
    <property type="match status" value="1"/>
</dbReference>
<keyword evidence="4 17" id="KW-0808">Transferase</keyword>
<keyword evidence="12 17" id="KW-0012">Acyltransferase</keyword>
<dbReference type="SUPFAM" id="SSF51161">
    <property type="entry name" value="Trimeric LpxA-like enzymes"/>
    <property type="match status" value="1"/>
</dbReference>
<dbReference type="PANTHER" id="PTHR43584:SF3">
    <property type="entry name" value="BIFUNCTIONAL PROTEIN GLMU"/>
    <property type="match status" value="1"/>
</dbReference>
<evidence type="ECO:0000259" key="19">
    <source>
        <dbReference type="Pfam" id="PF25087"/>
    </source>
</evidence>
<evidence type="ECO:0000256" key="4">
    <source>
        <dbReference type="ARBA" id="ARBA00022679"/>
    </source>
</evidence>
<dbReference type="InterPro" id="IPR029044">
    <property type="entry name" value="Nucleotide-diphossugar_trans"/>
</dbReference>
<dbReference type="GO" id="GO:0003977">
    <property type="term" value="F:UDP-N-acetylglucosamine diphosphorylase activity"/>
    <property type="evidence" value="ECO:0007669"/>
    <property type="project" value="UniProtKB-UniRule"/>
</dbReference>
<dbReference type="Gene3D" id="3.90.550.10">
    <property type="entry name" value="Spore Coat Polysaccharide Biosynthesis Protein SpsA, Chain A"/>
    <property type="match status" value="1"/>
</dbReference>
<feature type="binding site" evidence="17">
    <location>
        <position position="379"/>
    </location>
    <ligand>
        <name>UDP-N-acetyl-alpha-D-glucosamine</name>
        <dbReference type="ChEBI" id="CHEBI:57705"/>
    </ligand>
</feature>
<dbReference type="EC" id="2.7.7.23" evidence="17"/>
<gene>
    <name evidence="17 20" type="primary">glmU</name>
    <name evidence="20" type="ORF">HZF24_12330</name>
</gene>
<dbReference type="GO" id="GO:0006048">
    <property type="term" value="P:UDP-N-acetylglucosamine biosynthetic process"/>
    <property type="evidence" value="ECO:0007669"/>
    <property type="project" value="InterPro"/>
</dbReference>
<keyword evidence="8 17" id="KW-0460">Magnesium</keyword>
<feature type="binding site" evidence="17">
    <location>
        <begin position="81"/>
        <end position="82"/>
    </location>
    <ligand>
        <name>UDP-N-acetyl-alpha-D-glucosamine</name>
        <dbReference type="ChEBI" id="CHEBI:57705"/>
    </ligand>
</feature>
<dbReference type="GO" id="GO:0008360">
    <property type="term" value="P:regulation of cell shape"/>
    <property type="evidence" value="ECO:0007669"/>
    <property type="project" value="UniProtKB-KW"/>
</dbReference>
<dbReference type="InterPro" id="IPR011004">
    <property type="entry name" value="Trimer_LpxA-like_sf"/>
</dbReference>
<evidence type="ECO:0000256" key="6">
    <source>
        <dbReference type="ARBA" id="ARBA00022723"/>
    </source>
</evidence>
<comment type="caution">
    <text evidence="17">Lacks conserved residue(s) required for the propagation of feature annotation.</text>
</comment>
<dbReference type="Pfam" id="PF25087">
    <property type="entry name" value="GMPPB_C"/>
    <property type="match status" value="1"/>
</dbReference>
<dbReference type="InterPro" id="IPR005835">
    <property type="entry name" value="NTP_transferase_dom"/>
</dbReference>
<dbReference type="GO" id="GO:0009252">
    <property type="term" value="P:peptidoglycan biosynthetic process"/>
    <property type="evidence" value="ECO:0007669"/>
    <property type="project" value="UniProtKB-UniRule"/>
</dbReference>
<evidence type="ECO:0000259" key="18">
    <source>
        <dbReference type="Pfam" id="PF00483"/>
    </source>
</evidence>
<dbReference type="AlphaFoldDB" id="A0A974BL97"/>
<evidence type="ECO:0000256" key="1">
    <source>
        <dbReference type="ARBA" id="ARBA00005166"/>
    </source>
</evidence>
<evidence type="ECO:0000256" key="3">
    <source>
        <dbReference type="ARBA" id="ARBA00022490"/>
    </source>
</evidence>